<feature type="signal peptide" evidence="1">
    <location>
        <begin position="1"/>
        <end position="22"/>
    </location>
</feature>
<proteinExistence type="predicted"/>
<evidence type="ECO:0008006" key="4">
    <source>
        <dbReference type="Google" id="ProtNLM"/>
    </source>
</evidence>
<sequence length="166" mass="17917">MKTRTFLLSVAGLLLATGTCFAAGALSVEREVTIDTSPATVWKLVGNFNAIDVWHPAVLKSELQGQAGRTGARRLLTLDDGATRLEKLLSYSAAQRSYSYAIVESALPVANYKATITLTPAEEGRTRMTWRSTFDAHGVSDEQATTIIGALQDAGMAKLRANFRQP</sequence>
<organism evidence="2 3">
    <name type="scientific">Methylibium petroleiphilum (strain ATCC BAA-1232 / LMG 22953 / PM1)</name>
    <dbReference type="NCBI Taxonomy" id="420662"/>
    <lineage>
        <taxon>Bacteria</taxon>
        <taxon>Pseudomonadati</taxon>
        <taxon>Pseudomonadota</taxon>
        <taxon>Betaproteobacteria</taxon>
        <taxon>Burkholderiales</taxon>
        <taxon>Sphaerotilaceae</taxon>
        <taxon>Methylibium</taxon>
    </lineage>
</organism>
<dbReference type="KEGG" id="mpt:Mpe_A0939"/>
<dbReference type="Pfam" id="PF10604">
    <property type="entry name" value="Polyketide_cyc2"/>
    <property type="match status" value="1"/>
</dbReference>
<name>A2SEB2_METPP</name>
<evidence type="ECO:0000313" key="3">
    <source>
        <dbReference type="Proteomes" id="UP000000366"/>
    </source>
</evidence>
<reference evidence="2 3" key="1">
    <citation type="journal article" date="2007" name="J. Bacteriol.">
        <title>Whole-genome analysis of the methyl tert-butyl ether-degrading beta-proteobacterium Methylibium petroleiphilum PM1.</title>
        <authorList>
            <person name="Kane S.R."/>
            <person name="Chakicherla A.Y."/>
            <person name="Chain P.S.G."/>
            <person name="Schmidt R."/>
            <person name="Shin M.W."/>
            <person name="Legler T.C."/>
            <person name="Scow K.M."/>
            <person name="Larimer F.W."/>
            <person name="Lucas S.M."/>
            <person name="Richardson P.M."/>
            <person name="Hristova K.R."/>
        </authorList>
    </citation>
    <scope>NUCLEOTIDE SEQUENCE [LARGE SCALE GENOMIC DNA]</scope>
    <source>
        <strain evidence="3">ATCC BAA-1232 / LMG 22953 / PM1</strain>
    </source>
</reference>
<dbReference type="eggNOG" id="COG3832">
    <property type="taxonomic scope" value="Bacteria"/>
</dbReference>
<gene>
    <name evidence="2" type="ordered locus">Mpe_A0939</name>
</gene>
<dbReference type="HOGENOM" id="CLU_106645_0_0_4"/>
<dbReference type="SUPFAM" id="SSF55961">
    <property type="entry name" value="Bet v1-like"/>
    <property type="match status" value="1"/>
</dbReference>
<dbReference type="AlphaFoldDB" id="A2SEB2"/>
<dbReference type="PANTHER" id="PTHR39332">
    <property type="entry name" value="BLL4707 PROTEIN"/>
    <property type="match status" value="1"/>
</dbReference>
<feature type="chain" id="PRO_5002645386" description="MxaD protein" evidence="1">
    <location>
        <begin position="23"/>
        <end position="166"/>
    </location>
</feature>
<dbReference type="Proteomes" id="UP000000366">
    <property type="component" value="Chromosome"/>
</dbReference>
<evidence type="ECO:0000256" key="1">
    <source>
        <dbReference type="SAM" id="SignalP"/>
    </source>
</evidence>
<keyword evidence="1" id="KW-0732">Signal</keyword>
<dbReference type="EMBL" id="CP000555">
    <property type="protein sequence ID" value="ABM93901.1"/>
    <property type="molecule type" value="Genomic_DNA"/>
</dbReference>
<dbReference type="InterPro" id="IPR023393">
    <property type="entry name" value="START-like_dom_sf"/>
</dbReference>
<accession>A2SEB2</accession>
<dbReference type="Gene3D" id="3.30.530.20">
    <property type="match status" value="1"/>
</dbReference>
<protein>
    <recommendedName>
        <fullName evidence="4">MxaD protein</fullName>
    </recommendedName>
</protein>
<dbReference type="STRING" id="420662.Mpe_A0939"/>
<evidence type="ECO:0000313" key="2">
    <source>
        <dbReference type="EMBL" id="ABM93901.1"/>
    </source>
</evidence>
<dbReference type="PANTHER" id="PTHR39332:SF7">
    <property type="entry name" value="SRPBCC FAMILY PROTEIN"/>
    <property type="match status" value="1"/>
</dbReference>
<dbReference type="InterPro" id="IPR019587">
    <property type="entry name" value="Polyketide_cyclase/dehydratase"/>
</dbReference>
<dbReference type="CDD" id="cd07821">
    <property type="entry name" value="PYR_PYL_RCAR_like"/>
    <property type="match status" value="1"/>
</dbReference>
<dbReference type="RefSeq" id="WP_011828539.1">
    <property type="nucleotide sequence ID" value="NC_008825.1"/>
</dbReference>
<keyword evidence="3" id="KW-1185">Reference proteome</keyword>